<sequence length="175" mass="18863">MERLALRYVERFATTRGKLADYLVRKARERGWAGEGDVRTVAEDLAEKMAGLGYVDDRAYATARAAALTRRGLGAGRVTMALRQARVGVEDVAAVQPAVARDRIDSALGFARRRRIGPFAPAPVEKAQREKHIGAMVRAGHSFALARLIAFADPGQTIDLDTASAIGPCGDDEPC</sequence>
<organism evidence="1 2">
    <name type="scientific">Sphingomonas cynarae</name>
    <dbReference type="NCBI Taxonomy" id="930197"/>
    <lineage>
        <taxon>Bacteria</taxon>
        <taxon>Pseudomonadati</taxon>
        <taxon>Pseudomonadota</taxon>
        <taxon>Alphaproteobacteria</taxon>
        <taxon>Sphingomonadales</taxon>
        <taxon>Sphingomonadaceae</taxon>
        <taxon>Sphingomonas</taxon>
    </lineage>
</organism>
<accession>A0ABP7E0F9</accession>
<dbReference type="RefSeq" id="WP_344693405.1">
    <property type="nucleotide sequence ID" value="NZ_BAABBF010000004.1"/>
</dbReference>
<protein>
    <submittedName>
        <fullName evidence="1">Regulatory protein RecX</fullName>
    </submittedName>
</protein>
<dbReference type="EMBL" id="BAABBF010000004">
    <property type="protein sequence ID" value="GAA3712554.1"/>
    <property type="molecule type" value="Genomic_DNA"/>
</dbReference>
<keyword evidence="2" id="KW-1185">Reference proteome</keyword>
<evidence type="ECO:0000313" key="1">
    <source>
        <dbReference type="EMBL" id="GAA3712554.1"/>
    </source>
</evidence>
<dbReference type="Proteomes" id="UP001500523">
    <property type="component" value="Unassembled WGS sequence"/>
</dbReference>
<reference evidence="2" key="1">
    <citation type="journal article" date="2019" name="Int. J. Syst. Evol. Microbiol.">
        <title>The Global Catalogue of Microorganisms (GCM) 10K type strain sequencing project: providing services to taxonomists for standard genome sequencing and annotation.</title>
        <authorList>
            <consortium name="The Broad Institute Genomics Platform"/>
            <consortium name="The Broad Institute Genome Sequencing Center for Infectious Disease"/>
            <person name="Wu L."/>
            <person name="Ma J."/>
        </authorList>
    </citation>
    <scope>NUCLEOTIDE SEQUENCE [LARGE SCALE GENOMIC DNA]</scope>
    <source>
        <strain evidence="2">JCM 17498</strain>
    </source>
</reference>
<proteinExistence type="predicted"/>
<comment type="caution">
    <text evidence="1">The sequence shown here is derived from an EMBL/GenBank/DDBJ whole genome shotgun (WGS) entry which is preliminary data.</text>
</comment>
<evidence type="ECO:0000313" key="2">
    <source>
        <dbReference type="Proteomes" id="UP001500523"/>
    </source>
</evidence>
<gene>
    <name evidence="1" type="ORF">GCM10022268_21740</name>
</gene>
<name>A0ABP7E0F9_9SPHN</name>